<dbReference type="Proteomes" id="UP000253729">
    <property type="component" value="Unassembled WGS sequence"/>
</dbReference>
<keyword evidence="3" id="KW-1185">Reference proteome</keyword>
<dbReference type="GeneID" id="38132764"/>
<gene>
    <name evidence="2" type="ORF">BDQ94DRAFT_134098</name>
</gene>
<accession>A0A3F3QHW8</accession>
<protein>
    <submittedName>
        <fullName evidence="2">Uncharacterized protein</fullName>
    </submittedName>
</protein>
<evidence type="ECO:0000256" key="1">
    <source>
        <dbReference type="SAM" id="MobiDB-lite"/>
    </source>
</evidence>
<evidence type="ECO:0000313" key="3">
    <source>
        <dbReference type="Proteomes" id="UP000253729"/>
    </source>
</evidence>
<sequence>MVLPQVFIAPILKISGTITVGESNPPSRLQSLMVHGFPPPPLCFLGKRSAHDQLSPSHGQHNRKKALGVPRTYYINE</sequence>
<proteinExistence type="predicted"/>
<feature type="region of interest" description="Disordered" evidence="1">
    <location>
        <begin position="48"/>
        <end position="77"/>
    </location>
</feature>
<dbReference type="AlphaFoldDB" id="A0A3F3QHW8"/>
<reference evidence="2 3" key="1">
    <citation type="submission" date="2018-07" db="EMBL/GenBank/DDBJ databases">
        <title>The genomes of Aspergillus section Nigri reveals drivers in fungal speciation.</title>
        <authorList>
            <consortium name="DOE Joint Genome Institute"/>
            <person name="Vesth T.C."/>
            <person name="Nybo J."/>
            <person name="Theobald S."/>
            <person name="Brandl J."/>
            <person name="Frisvad J.C."/>
            <person name="Nielsen K.F."/>
            <person name="Lyhne E.K."/>
            <person name="Kogle M.E."/>
            <person name="Kuo A."/>
            <person name="Riley R."/>
            <person name="Clum A."/>
            <person name="Nolan M."/>
            <person name="Lipzen A."/>
            <person name="Salamov A."/>
            <person name="Henrissat B."/>
            <person name="Wiebenga A."/>
            <person name="De vries R.P."/>
            <person name="Grigoriev I.V."/>
            <person name="Mortensen U.H."/>
            <person name="Andersen M.R."/>
            <person name="Baker S.E."/>
        </authorList>
    </citation>
    <scope>NUCLEOTIDE SEQUENCE [LARGE SCALE GENOMIC DNA]</scope>
    <source>
        <strain evidence="2 3">CBS 139.54b</strain>
    </source>
</reference>
<dbReference type="RefSeq" id="XP_026631561.1">
    <property type="nucleotide sequence ID" value="XM_026764408.1"/>
</dbReference>
<organism evidence="2 3">
    <name type="scientific">Aspergillus welwitschiae</name>
    <dbReference type="NCBI Taxonomy" id="1341132"/>
    <lineage>
        <taxon>Eukaryota</taxon>
        <taxon>Fungi</taxon>
        <taxon>Dikarya</taxon>
        <taxon>Ascomycota</taxon>
        <taxon>Pezizomycotina</taxon>
        <taxon>Eurotiomycetes</taxon>
        <taxon>Eurotiomycetidae</taxon>
        <taxon>Eurotiales</taxon>
        <taxon>Aspergillaceae</taxon>
        <taxon>Aspergillus</taxon>
        <taxon>Aspergillus subgen. Circumdati</taxon>
    </lineage>
</organism>
<dbReference type="EMBL" id="KZ852033">
    <property type="protein sequence ID" value="RDH38539.1"/>
    <property type="molecule type" value="Genomic_DNA"/>
</dbReference>
<evidence type="ECO:0000313" key="2">
    <source>
        <dbReference type="EMBL" id="RDH38539.1"/>
    </source>
</evidence>
<name>A0A3F3QHW8_9EURO</name>